<protein>
    <recommendedName>
        <fullName evidence="6">DUF547 domain-containing protein</fullName>
    </recommendedName>
</protein>
<dbReference type="Pfam" id="PF04784">
    <property type="entry name" value="DUF547"/>
    <property type="match status" value="1"/>
</dbReference>
<keyword evidence="5" id="KW-1185">Reference proteome</keyword>
<evidence type="ECO:0000259" key="3">
    <source>
        <dbReference type="Pfam" id="PF14389"/>
    </source>
</evidence>
<evidence type="ECO:0000313" key="4">
    <source>
        <dbReference type="EMBL" id="KAL2471082.1"/>
    </source>
</evidence>
<organism evidence="4 5">
    <name type="scientific">Abeliophyllum distichum</name>
    <dbReference type="NCBI Taxonomy" id="126358"/>
    <lineage>
        <taxon>Eukaryota</taxon>
        <taxon>Viridiplantae</taxon>
        <taxon>Streptophyta</taxon>
        <taxon>Embryophyta</taxon>
        <taxon>Tracheophyta</taxon>
        <taxon>Spermatophyta</taxon>
        <taxon>Magnoliopsida</taxon>
        <taxon>eudicotyledons</taxon>
        <taxon>Gunneridae</taxon>
        <taxon>Pentapetalae</taxon>
        <taxon>asterids</taxon>
        <taxon>lamiids</taxon>
        <taxon>Lamiales</taxon>
        <taxon>Oleaceae</taxon>
        <taxon>Forsythieae</taxon>
        <taxon>Abeliophyllum</taxon>
    </lineage>
</organism>
<evidence type="ECO:0000259" key="2">
    <source>
        <dbReference type="Pfam" id="PF04784"/>
    </source>
</evidence>
<proteinExistence type="predicted"/>
<accession>A0ABD1Q5I1</accession>
<comment type="caution">
    <text evidence="4">The sequence shown here is derived from an EMBL/GenBank/DDBJ whole genome shotgun (WGS) entry which is preliminary data.</text>
</comment>
<feature type="region of interest" description="Disordered" evidence="1">
    <location>
        <begin position="94"/>
        <end position="123"/>
    </location>
</feature>
<feature type="compositionally biased region" description="Polar residues" evidence="1">
    <location>
        <begin position="105"/>
        <end position="123"/>
    </location>
</feature>
<dbReference type="PANTHER" id="PTHR46248:SF6">
    <property type="entry name" value="OS03G0859900 PROTEIN"/>
    <property type="match status" value="1"/>
</dbReference>
<gene>
    <name evidence="4" type="ORF">Adt_39218</name>
</gene>
<dbReference type="EMBL" id="JBFOLK010000012">
    <property type="protein sequence ID" value="KAL2471082.1"/>
    <property type="molecule type" value="Genomic_DNA"/>
</dbReference>
<sequence length="578" mass="65429">MAELALLQTEIITKKKLSGQQKKEELEREVSVLHKMLAHEQKVHEFLQQLQNRQDGSSLSIPNYLPPKMKELLAELAMVENEIARLESQISQLQSEVQNEKESSSRQGQQQHGTPKNNNENTSRLLRSNQKTMFEAKGLHFISKAIKGDYNLSDFRVNEKGINPKRLSDHKENNFNDAIGIFHDKVSKRTGMLKPASPFRDIRHPTPKRERNLDIPADILQKVMSTPIHSVESIHKWPPNKLSENIMKCLIFIFVRLLRTSRAMELEKSGPIARSTNFSLSFRAETSLNSKASLMFQKDSRQQDPYGIFDSEESITRDIGPYKNLVRFSSSSMDPKCIQNSSSIPLFQKLNVLMNGLQKVDLRFLSHQQKLAFWINMYNASIMHGFLQYGIPSSCTPENLLKLINKATLNIAGNTINAQGIEHFILRKPEPSLLKQIAGKGEKDNKEAIVGDLYGLQSPDPNVMFALCCGTRSSPAVKIYTAEGVIGELERSKLEYLQASIVVTSTKRIALPELLLGNMHDFARDVDSLMEWVCEQLPTSGSLRKSIVDCFRGLHGGKASGIVEKIPYEYEFQYLLAM</sequence>
<evidence type="ECO:0000313" key="5">
    <source>
        <dbReference type="Proteomes" id="UP001604336"/>
    </source>
</evidence>
<dbReference type="PANTHER" id="PTHR46248">
    <property type="entry name" value="EXPRESSED PROTEIN"/>
    <property type="match status" value="1"/>
</dbReference>
<dbReference type="InterPro" id="IPR006869">
    <property type="entry name" value="DUF547"/>
</dbReference>
<dbReference type="InterPro" id="IPR025757">
    <property type="entry name" value="MIP1_Leuzipper"/>
</dbReference>
<evidence type="ECO:0008006" key="6">
    <source>
        <dbReference type="Google" id="ProtNLM"/>
    </source>
</evidence>
<dbReference type="Pfam" id="PF14389">
    <property type="entry name" value="Lzipper-MIP1"/>
    <property type="match status" value="1"/>
</dbReference>
<name>A0ABD1Q5I1_9LAMI</name>
<feature type="domain" description="DUF547" evidence="2">
    <location>
        <begin position="363"/>
        <end position="497"/>
    </location>
</feature>
<dbReference type="AlphaFoldDB" id="A0ABD1Q5I1"/>
<dbReference type="Proteomes" id="UP001604336">
    <property type="component" value="Unassembled WGS sequence"/>
</dbReference>
<reference evidence="5" key="1">
    <citation type="submission" date="2024-07" db="EMBL/GenBank/DDBJ databases">
        <title>Two chromosome-level genome assemblies of Korean endemic species Abeliophyllum distichum and Forsythia ovata (Oleaceae).</title>
        <authorList>
            <person name="Jang H."/>
        </authorList>
    </citation>
    <scope>NUCLEOTIDE SEQUENCE [LARGE SCALE GENOMIC DNA]</scope>
</reference>
<evidence type="ECO:0000256" key="1">
    <source>
        <dbReference type="SAM" id="MobiDB-lite"/>
    </source>
</evidence>
<feature type="domain" description="Ternary complex factor MIP1 leucine-zipper" evidence="3">
    <location>
        <begin position="19"/>
        <end position="98"/>
    </location>
</feature>